<dbReference type="AlphaFoldDB" id="A0A396I9T2"/>
<evidence type="ECO:0000256" key="2">
    <source>
        <dbReference type="SAM" id="MobiDB-lite"/>
    </source>
</evidence>
<feature type="compositionally biased region" description="Basic and acidic residues" evidence="2">
    <location>
        <begin position="215"/>
        <end position="233"/>
    </location>
</feature>
<name>A0A396I9T2_MEDTR</name>
<evidence type="ECO:0000313" key="5">
    <source>
        <dbReference type="Proteomes" id="UP000265566"/>
    </source>
</evidence>
<accession>A0A396I9T2</accession>
<feature type="region of interest" description="Disordered" evidence="2">
    <location>
        <begin position="172"/>
        <end position="282"/>
    </location>
</feature>
<comment type="caution">
    <text evidence="4">The sequence shown here is derived from an EMBL/GenBank/DDBJ whole genome shotgun (WGS) entry which is preliminary data.</text>
</comment>
<evidence type="ECO:0000256" key="1">
    <source>
        <dbReference type="ARBA" id="ARBA00008690"/>
    </source>
</evidence>
<evidence type="ECO:0000259" key="3">
    <source>
        <dbReference type="Pfam" id="PF11250"/>
    </source>
</evidence>
<sequence>MSTCMTMKIEEDTVLNQKQGIVTILNCNSDTNFTPNSPPSLRRTLSADMSSKKWLPPKGSSNLIKKISSSENLFQLHPNNSFSSSEEDGEFKETKLDDEAEAERERLEIWSSIQKNKKEEQQKGGSFDTWGSLMCLKTNDEISKSLPPYIHPLAKRTKSSLSRKSLEICTESLGSETGSDGPVSSYPPSESLGSDTGSDGLLSSDPPSETEDTEEHQQNHLEQEPEEDKKEVEDKEQEVLEVARFNYGGVAATTKKSPPRSFPPPLPSLSRQDGPSFQMRPHRDNGRLVLEAVSLPSLNNFCVQRQDGRLVLTFANQDQEIGENDEKENDGVGELEEEFEGFEEEKDDPYEYEDEIEDEEVEDADGDGGSKSVIEKGSFMSFDKTTIKSSIHWIGSNNKMVNKPIGVVNMNPKWSKKFNNEVDNKNFEDKDVQVVEASQMVKSLPPRPRVARLIPSAPNAATGSFNLNAYEHYWRTTKPTTTATKGGNYPLGPYQENNNNNNNKNKIVVSAAGDMKNMNINHVSNDKQQVLVLKGKNGDYLVHNLKSCKDSRRSFLFWEPYCIATS</sequence>
<dbReference type="Proteomes" id="UP000265566">
    <property type="component" value="Chromosome 4"/>
</dbReference>
<proteinExistence type="inferred from homology"/>
<reference evidence="5" key="1">
    <citation type="journal article" date="2018" name="Nat. Plants">
        <title>Whole-genome landscape of Medicago truncatula symbiotic genes.</title>
        <authorList>
            <person name="Pecrix Y."/>
            <person name="Staton S.E."/>
            <person name="Sallet E."/>
            <person name="Lelandais-Briere C."/>
            <person name="Moreau S."/>
            <person name="Carrere S."/>
            <person name="Blein T."/>
            <person name="Jardinaud M.F."/>
            <person name="Latrasse D."/>
            <person name="Zouine M."/>
            <person name="Zahm M."/>
            <person name="Kreplak J."/>
            <person name="Mayjonade B."/>
            <person name="Satge C."/>
            <person name="Perez M."/>
            <person name="Cauet S."/>
            <person name="Marande W."/>
            <person name="Chantry-Darmon C."/>
            <person name="Lopez-Roques C."/>
            <person name="Bouchez O."/>
            <person name="Berard A."/>
            <person name="Debelle F."/>
            <person name="Munos S."/>
            <person name="Bendahmane A."/>
            <person name="Berges H."/>
            <person name="Niebel A."/>
            <person name="Buitink J."/>
            <person name="Frugier F."/>
            <person name="Benhamed M."/>
            <person name="Crespi M."/>
            <person name="Gouzy J."/>
            <person name="Gamas P."/>
        </authorList>
    </citation>
    <scope>NUCLEOTIDE SEQUENCE [LARGE SCALE GENOMIC DNA]</scope>
    <source>
        <strain evidence="5">cv. Jemalong A17</strain>
    </source>
</reference>
<dbReference type="Gramene" id="rna22715">
    <property type="protein sequence ID" value="RHN60405.1"/>
    <property type="gene ID" value="gene22715"/>
</dbReference>
<gene>
    <name evidence="4" type="ORF">MtrunA17_Chr4g0025481</name>
</gene>
<dbReference type="OrthoDB" id="1303570at2759"/>
<feature type="compositionally biased region" description="Basic and acidic residues" evidence="2">
    <location>
        <begin position="91"/>
        <end position="103"/>
    </location>
</feature>
<feature type="compositionally biased region" description="Acidic residues" evidence="2">
    <location>
        <begin position="321"/>
        <end position="366"/>
    </location>
</feature>
<feature type="domain" description="FAF" evidence="3">
    <location>
        <begin position="261"/>
        <end position="314"/>
    </location>
</feature>
<comment type="similarity">
    <text evidence="1">Belongs to the fantastic four family.</text>
</comment>
<dbReference type="PANTHER" id="PTHR33155">
    <property type="entry name" value="FANTASTIC FOUR-LIKE PROTEIN (DUF3049)"/>
    <property type="match status" value="1"/>
</dbReference>
<feature type="region of interest" description="Disordered" evidence="2">
    <location>
        <begin position="321"/>
        <end position="370"/>
    </location>
</feature>
<organism evidence="4 5">
    <name type="scientific">Medicago truncatula</name>
    <name type="common">Barrel medic</name>
    <name type="synonym">Medicago tribuloides</name>
    <dbReference type="NCBI Taxonomy" id="3880"/>
    <lineage>
        <taxon>Eukaryota</taxon>
        <taxon>Viridiplantae</taxon>
        <taxon>Streptophyta</taxon>
        <taxon>Embryophyta</taxon>
        <taxon>Tracheophyta</taxon>
        <taxon>Spermatophyta</taxon>
        <taxon>Magnoliopsida</taxon>
        <taxon>eudicotyledons</taxon>
        <taxon>Gunneridae</taxon>
        <taxon>Pentapetalae</taxon>
        <taxon>rosids</taxon>
        <taxon>fabids</taxon>
        <taxon>Fabales</taxon>
        <taxon>Fabaceae</taxon>
        <taxon>Papilionoideae</taxon>
        <taxon>50 kb inversion clade</taxon>
        <taxon>NPAAA clade</taxon>
        <taxon>Hologalegina</taxon>
        <taxon>IRL clade</taxon>
        <taxon>Trifolieae</taxon>
        <taxon>Medicago</taxon>
    </lineage>
</organism>
<feature type="region of interest" description="Disordered" evidence="2">
    <location>
        <begin position="77"/>
        <end position="103"/>
    </location>
</feature>
<dbReference type="InterPro" id="IPR021410">
    <property type="entry name" value="FAF"/>
</dbReference>
<evidence type="ECO:0000313" key="4">
    <source>
        <dbReference type="EMBL" id="RHN60405.1"/>
    </source>
</evidence>
<dbReference type="PANTHER" id="PTHR33155:SF3">
    <property type="entry name" value="PROTEIN FAF-LIKE, CHLOROPLASTIC"/>
    <property type="match status" value="1"/>
</dbReference>
<dbReference type="EMBL" id="PSQE01000004">
    <property type="protein sequence ID" value="RHN60405.1"/>
    <property type="molecule type" value="Genomic_DNA"/>
</dbReference>
<feature type="compositionally biased region" description="Low complexity" evidence="2">
    <location>
        <begin position="189"/>
        <end position="205"/>
    </location>
</feature>
<dbReference type="Pfam" id="PF11250">
    <property type="entry name" value="FAF"/>
    <property type="match status" value="1"/>
</dbReference>
<dbReference type="InterPro" id="IPR046431">
    <property type="entry name" value="FAF_dom"/>
</dbReference>
<protein>
    <submittedName>
        <fullName evidence="4">Putative The fantastic four family protein</fullName>
    </submittedName>
</protein>